<dbReference type="AlphaFoldDB" id="A0A846QS20"/>
<dbReference type="EC" id="1.2.7.3" evidence="5"/>
<keyword evidence="1" id="KW-0479">Metal-binding</keyword>
<dbReference type="Proteomes" id="UP000580856">
    <property type="component" value="Unassembled WGS sequence"/>
</dbReference>
<feature type="domain" description="4Fe-4S ferredoxin-type" evidence="4">
    <location>
        <begin position="2"/>
        <end position="31"/>
    </location>
</feature>
<dbReference type="Gene3D" id="3.30.70.20">
    <property type="match status" value="1"/>
</dbReference>
<organism evidence="5 6">
    <name type="scientific">Desulfobaculum xiamenense</name>
    <dbReference type="NCBI Taxonomy" id="995050"/>
    <lineage>
        <taxon>Bacteria</taxon>
        <taxon>Pseudomonadati</taxon>
        <taxon>Thermodesulfobacteriota</taxon>
        <taxon>Desulfovibrionia</taxon>
        <taxon>Desulfovibrionales</taxon>
        <taxon>Desulfovibrionaceae</taxon>
        <taxon>Desulfobaculum</taxon>
    </lineage>
</organism>
<dbReference type="PROSITE" id="PS51379">
    <property type="entry name" value="4FE4S_FER_2"/>
    <property type="match status" value="2"/>
</dbReference>
<comment type="caution">
    <text evidence="5">The sequence shown here is derived from an EMBL/GenBank/DDBJ whole genome shotgun (WGS) entry which is preliminary data.</text>
</comment>
<dbReference type="EMBL" id="JAATJA010000002">
    <property type="protein sequence ID" value="NJB67974.1"/>
    <property type="molecule type" value="Genomic_DNA"/>
</dbReference>
<dbReference type="PANTHER" id="PTHR43122:SF2">
    <property type="entry name" value="FERREDOXIN SUBUNIT OF PYRUVATE:FLAVODOXIN OXIDOREDUCTASE"/>
    <property type="match status" value="1"/>
</dbReference>
<dbReference type="GO" id="GO:0051536">
    <property type="term" value="F:iron-sulfur cluster binding"/>
    <property type="evidence" value="ECO:0007669"/>
    <property type="project" value="UniProtKB-KW"/>
</dbReference>
<evidence type="ECO:0000256" key="1">
    <source>
        <dbReference type="ARBA" id="ARBA00022723"/>
    </source>
</evidence>
<feature type="domain" description="4Fe-4S ferredoxin-type" evidence="4">
    <location>
        <begin position="41"/>
        <end position="70"/>
    </location>
</feature>
<name>A0A846QS20_9BACT</name>
<dbReference type="PROSITE" id="PS00198">
    <property type="entry name" value="4FE4S_FER_1"/>
    <property type="match status" value="1"/>
</dbReference>
<dbReference type="RefSeq" id="WP_167941078.1">
    <property type="nucleotide sequence ID" value="NZ_JAATJA010000002.1"/>
</dbReference>
<evidence type="ECO:0000259" key="4">
    <source>
        <dbReference type="PROSITE" id="PS51379"/>
    </source>
</evidence>
<evidence type="ECO:0000313" key="5">
    <source>
        <dbReference type="EMBL" id="NJB67974.1"/>
    </source>
</evidence>
<keyword evidence="6" id="KW-1185">Reference proteome</keyword>
<dbReference type="Pfam" id="PF12838">
    <property type="entry name" value="Fer4_7"/>
    <property type="match status" value="1"/>
</dbReference>
<sequence>MSRIEIREERCKGCLLCTTVCPKGIIQQSDRFNKQGYKVVEVPLEKMEECTGCASCAKICPDFCITVYKTPKHKDEE</sequence>
<keyword evidence="3" id="KW-0411">Iron-sulfur</keyword>
<gene>
    <name evidence="5" type="ORF">GGQ74_001647</name>
</gene>
<dbReference type="InterPro" id="IPR017896">
    <property type="entry name" value="4Fe4S_Fe-S-bd"/>
</dbReference>
<evidence type="ECO:0000256" key="3">
    <source>
        <dbReference type="ARBA" id="ARBA00023014"/>
    </source>
</evidence>
<keyword evidence="5" id="KW-0560">Oxidoreductase</keyword>
<keyword evidence="2" id="KW-0408">Iron</keyword>
<protein>
    <submittedName>
        <fullName evidence="5">2-oxoglutarate ferredoxin oxidoreductase subunit delta</fullName>
        <ecNumber evidence="5">1.2.7.3</ecNumber>
    </submittedName>
</protein>
<evidence type="ECO:0000256" key="2">
    <source>
        <dbReference type="ARBA" id="ARBA00023004"/>
    </source>
</evidence>
<dbReference type="InterPro" id="IPR017900">
    <property type="entry name" value="4Fe4S_Fe_S_CS"/>
</dbReference>
<proteinExistence type="predicted"/>
<evidence type="ECO:0000313" key="6">
    <source>
        <dbReference type="Proteomes" id="UP000580856"/>
    </source>
</evidence>
<dbReference type="SUPFAM" id="SSF54862">
    <property type="entry name" value="4Fe-4S ferredoxins"/>
    <property type="match status" value="1"/>
</dbReference>
<accession>A0A846QS20</accession>
<dbReference type="PANTHER" id="PTHR43122">
    <property type="entry name" value="FERREDOXIN SUBUNIT OF PYRUVATE:FLAVODOXIN OXIDOREDUCTASE-RELATED"/>
    <property type="match status" value="1"/>
</dbReference>
<reference evidence="5 6" key="1">
    <citation type="submission" date="2020-03" db="EMBL/GenBank/DDBJ databases">
        <title>Genomic Encyclopedia of Type Strains, Phase IV (KMG-IV): sequencing the most valuable type-strain genomes for metagenomic binning, comparative biology and taxonomic classification.</title>
        <authorList>
            <person name="Goeker M."/>
        </authorList>
    </citation>
    <scope>NUCLEOTIDE SEQUENCE [LARGE SCALE GENOMIC DNA]</scope>
    <source>
        <strain evidence="5 6">DSM 24233</strain>
    </source>
</reference>
<dbReference type="GO" id="GO:0047553">
    <property type="term" value="F:2-oxoglutarate synthase activity"/>
    <property type="evidence" value="ECO:0007669"/>
    <property type="project" value="UniProtKB-EC"/>
</dbReference>
<dbReference type="GO" id="GO:0046872">
    <property type="term" value="F:metal ion binding"/>
    <property type="evidence" value="ECO:0007669"/>
    <property type="project" value="UniProtKB-KW"/>
</dbReference>